<evidence type="ECO:0000256" key="4">
    <source>
        <dbReference type="ARBA" id="ARBA00022475"/>
    </source>
</evidence>
<keyword evidence="12" id="KW-0969">Cilium</keyword>
<comment type="similarity">
    <text evidence="3 10">Belongs to the FliL family.</text>
</comment>
<dbReference type="EMBL" id="JBHLXP010000003">
    <property type="protein sequence ID" value="MFC0049501.1"/>
    <property type="molecule type" value="Genomic_DNA"/>
</dbReference>
<proteinExistence type="inferred from homology"/>
<keyword evidence="11" id="KW-0732">Signal</keyword>
<reference evidence="12 13" key="1">
    <citation type="submission" date="2024-09" db="EMBL/GenBank/DDBJ databases">
        <authorList>
            <person name="Sun Q."/>
            <person name="Mori K."/>
        </authorList>
    </citation>
    <scope>NUCLEOTIDE SEQUENCE [LARGE SCALE GENOMIC DNA]</scope>
    <source>
        <strain evidence="12 13">KCTC 23315</strain>
    </source>
</reference>
<keyword evidence="12" id="KW-0966">Cell projection</keyword>
<keyword evidence="8" id="KW-1133">Transmembrane helix</keyword>
<dbReference type="PANTHER" id="PTHR35091:SF5">
    <property type="entry name" value="FLAGELLAR PROTEIN FLIL"/>
    <property type="match status" value="1"/>
</dbReference>
<dbReference type="PANTHER" id="PTHR35091">
    <property type="entry name" value="FLAGELLAR PROTEIN FLIL"/>
    <property type="match status" value="1"/>
</dbReference>
<dbReference type="Pfam" id="PF03748">
    <property type="entry name" value="FliL"/>
    <property type="match status" value="1"/>
</dbReference>
<evidence type="ECO:0000313" key="13">
    <source>
        <dbReference type="Proteomes" id="UP001589813"/>
    </source>
</evidence>
<evidence type="ECO:0000256" key="10">
    <source>
        <dbReference type="RuleBase" id="RU364125"/>
    </source>
</evidence>
<protein>
    <recommendedName>
        <fullName evidence="10">Flagellar protein FliL</fullName>
    </recommendedName>
</protein>
<evidence type="ECO:0000256" key="2">
    <source>
        <dbReference type="ARBA" id="ARBA00004162"/>
    </source>
</evidence>
<comment type="function">
    <text evidence="1 10">Controls the rotational direction of flagella during chemotaxis.</text>
</comment>
<keyword evidence="7 10" id="KW-0283">Flagellar rotation</keyword>
<evidence type="ECO:0000256" key="11">
    <source>
        <dbReference type="SAM" id="SignalP"/>
    </source>
</evidence>
<evidence type="ECO:0000313" key="12">
    <source>
        <dbReference type="EMBL" id="MFC0049501.1"/>
    </source>
</evidence>
<comment type="subcellular location">
    <subcellularLocation>
        <location evidence="10">Cell inner membrane</location>
    </subcellularLocation>
    <subcellularLocation>
        <location evidence="2">Cell membrane</location>
        <topology evidence="2">Single-pass membrane protein</topology>
    </subcellularLocation>
</comment>
<organism evidence="12 13">
    <name type="scientific">Rheinheimera tilapiae</name>
    <dbReference type="NCBI Taxonomy" id="875043"/>
    <lineage>
        <taxon>Bacteria</taxon>
        <taxon>Pseudomonadati</taxon>
        <taxon>Pseudomonadota</taxon>
        <taxon>Gammaproteobacteria</taxon>
        <taxon>Chromatiales</taxon>
        <taxon>Chromatiaceae</taxon>
        <taxon>Rheinheimera</taxon>
    </lineage>
</organism>
<keyword evidence="4" id="KW-1003">Cell membrane</keyword>
<keyword evidence="9 10" id="KW-0472">Membrane</keyword>
<feature type="chain" id="PRO_5046240604" description="Flagellar protein FliL" evidence="11">
    <location>
        <begin position="22"/>
        <end position="140"/>
    </location>
</feature>
<comment type="caution">
    <text evidence="12">The sequence shown here is derived from an EMBL/GenBank/DDBJ whole genome shotgun (WGS) entry which is preliminary data.</text>
</comment>
<dbReference type="RefSeq" id="WP_377245459.1">
    <property type="nucleotide sequence ID" value="NZ_JBHLXP010000003.1"/>
</dbReference>
<keyword evidence="5 10" id="KW-0145">Chemotaxis</keyword>
<name>A0ABV6BF46_9GAMM</name>
<evidence type="ECO:0000256" key="1">
    <source>
        <dbReference type="ARBA" id="ARBA00002254"/>
    </source>
</evidence>
<dbReference type="InterPro" id="IPR005503">
    <property type="entry name" value="FliL"/>
</dbReference>
<evidence type="ECO:0000256" key="6">
    <source>
        <dbReference type="ARBA" id="ARBA00022692"/>
    </source>
</evidence>
<evidence type="ECO:0000256" key="3">
    <source>
        <dbReference type="ARBA" id="ARBA00008281"/>
    </source>
</evidence>
<gene>
    <name evidence="12" type="ORF">ACFFJP_14490</name>
</gene>
<keyword evidence="13" id="KW-1185">Reference proteome</keyword>
<keyword evidence="12" id="KW-0282">Flagellum</keyword>
<evidence type="ECO:0000256" key="5">
    <source>
        <dbReference type="ARBA" id="ARBA00022500"/>
    </source>
</evidence>
<evidence type="ECO:0000256" key="9">
    <source>
        <dbReference type="ARBA" id="ARBA00023136"/>
    </source>
</evidence>
<keyword evidence="10" id="KW-0997">Cell inner membrane</keyword>
<sequence>MLANKTLFGLIFLLFVPVAFAQDAAPAAAPAQPKVVYHGFDPDIVTNYVSESQKSLGYVRVTMELMIKDEKFLPMIEHHEPLILDAIVGVFGKEMDTTIKSLQGREEVRMKILQKVNELLKKETGAELVQDVLFTKYLYQ</sequence>
<accession>A0ABV6BF46</accession>
<dbReference type="Proteomes" id="UP001589813">
    <property type="component" value="Unassembled WGS sequence"/>
</dbReference>
<evidence type="ECO:0000256" key="7">
    <source>
        <dbReference type="ARBA" id="ARBA00022779"/>
    </source>
</evidence>
<feature type="signal peptide" evidence="11">
    <location>
        <begin position="1"/>
        <end position="21"/>
    </location>
</feature>
<keyword evidence="6" id="KW-0812">Transmembrane</keyword>
<evidence type="ECO:0000256" key="8">
    <source>
        <dbReference type="ARBA" id="ARBA00022989"/>
    </source>
</evidence>